<keyword evidence="3" id="KW-1185">Reference proteome</keyword>
<dbReference type="EMBL" id="CADCXU010009775">
    <property type="protein sequence ID" value="CAB0000681.1"/>
    <property type="molecule type" value="Genomic_DNA"/>
</dbReference>
<gene>
    <name evidence="2" type="ORF">NTEN_LOCUS6468</name>
</gene>
<name>A0A6H5GF20_9HEMI</name>
<dbReference type="OrthoDB" id="6237065at2759"/>
<protein>
    <submittedName>
        <fullName evidence="2">Uncharacterized protein</fullName>
    </submittedName>
</protein>
<evidence type="ECO:0000313" key="2">
    <source>
        <dbReference type="EMBL" id="CAB0000681.1"/>
    </source>
</evidence>
<feature type="region of interest" description="Disordered" evidence="1">
    <location>
        <begin position="1"/>
        <end position="21"/>
    </location>
</feature>
<organism evidence="2 3">
    <name type="scientific">Nesidiocoris tenuis</name>
    <dbReference type="NCBI Taxonomy" id="355587"/>
    <lineage>
        <taxon>Eukaryota</taxon>
        <taxon>Metazoa</taxon>
        <taxon>Ecdysozoa</taxon>
        <taxon>Arthropoda</taxon>
        <taxon>Hexapoda</taxon>
        <taxon>Insecta</taxon>
        <taxon>Pterygota</taxon>
        <taxon>Neoptera</taxon>
        <taxon>Paraneoptera</taxon>
        <taxon>Hemiptera</taxon>
        <taxon>Heteroptera</taxon>
        <taxon>Panheteroptera</taxon>
        <taxon>Cimicomorpha</taxon>
        <taxon>Miridae</taxon>
        <taxon>Dicyphina</taxon>
        <taxon>Nesidiocoris</taxon>
    </lineage>
</organism>
<sequence>MFCDSLNNFGQKPNSSGSMGHFNGDSPYLRRECRYSGISGIVRKGLTHLAIPDGWNWGGPVSLHCPVWAQVNPLPTSASSINIGKDC</sequence>
<dbReference type="AlphaFoldDB" id="A0A6H5GF20"/>
<dbReference type="Proteomes" id="UP000479000">
    <property type="component" value="Unassembled WGS sequence"/>
</dbReference>
<reference evidence="2 3" key="1">
    <citation type="submission" date="2020-02" db="EMBL/GenBank/DDBJ databases">
        <authorList>
            <person name="Ferguson B K."/>
        </authorList>
    </citation>
    <scope>NUCLEOTIDE SEQUENCE [LARGE SCALE GENOMIC DNA]</scope>
</reference>
<proteinExistence type="predicted"/>
<feature type="compositionally biased region" description="Polar residues" evidence="1">
    <location>
        <begin position="1"/>
        <end position="18"/>
    </location>
</feature>
<evidence type="ECO:0000313" key="3">
    <source>
        <dbReference type="Proteomes" id="UP000479000"/>
    </source>
</evidence>
<evidence type="ECO:0000256" key="1">
    <source>
        <dbReference type="SAM" id="MobiDB-lite"/>
    </source>
</evidence>
<accession>A0A6H5GF20</accession>